<accession>A0A0U2LBY7</accession>
<keyword evidence="28" id="KW-0732">Signal</keyword>
<dbReference type="Gene3D" id="2.10.25.10">
    <property type="entry name" value="Laminin"/>
    <property type="match status" value="1"/>
</dbReference>
<proteinExistence type="evidence at transcript level"/>
<dbReference type="CDD" id="cd00054">
    <property type="entry name" value="EGF_CA"/>
    <property type="match status" value="1"/>
</dbReference>
<evidence type="ECO:0000256" key="21">
    <source>
        <dbReference type="ARBA" id="ARBA00023160"/>
    </source>
</evidence>
<keyword evidence="18 30" id="KW-0560">Oxidoreductase</keyword>
<dbReference type="GO" id="GO:0019371">
    <property type="term" value="P:cyclooxygenase pathway"/>
    <property type="evidence" value="ECO:0007669"/>
    <property type="project" value="TreeGrafter"/>
</dbReference>
<evidence type="ECO:0000256" key="20">
    <source>
        <dbReference type="ARBA" id="ARBA00023098"/>
    </source>
</evidence>
<keyword evidence="10" id="KW-0575">Peroxidase</keyword>
<evidence type="ECO:0000256" key="1">
    <source>
        <dbReference type="ARBA" id="ARBA00001970"/>
    </source>
</evidence>
<keyword evidence="11" id="KW-0643">Prostaglandin biosynthesis</keyword>
<dbReference type="SUPFAM" id="SSF57196">
    <property type="entry name" value="EGF/Laminin"/>
    <property type="match status" value="1"/>
</dbReference>
<dbReference type="InterPro" id="IPR050783">
    <property type="entry name" value="Oxylipin_biosynth_metab"/>
</dbReference>
<keyword evidence="21" id="KW-0275">Fatty acid biosynthesis</keyword>
<comment type="catalytic activity">
    <reaction evidence="24">
        <text>(9Z,12Z)-octadecadienoate + AH2 + O2 = (13S)-hydroxy-(9Z,11E)-octadecadienoate + A + H2O</text>
        <dbReference type="Rhea" id="RHEA:75451"/>
        <dbReference type="ChEBI" id="CHEBI:13193"/>
        <dbReference type="ChEBI" id="CHEBI:15377"/>
        <dbReference type="ChEBI" id="CHEBI:15379"/>
        <dbReference type="ChEBI" id="CHEBI:17499"/>
        <dbReference type="ChEBI" id="CHEBI:30245"/>
        <dbReference type="ChEBI" id="CHEBI:90850"/>
    </reaction>
    <physiologicalReaction direction="left-to-right" evidence="24">
        <dbReference type="Rhea" id="RHEA:75452"/>
    </physiologicalReaction>
</comment>
<dbReference type="EC" id="1.14.99.1" evidence="7"/>
<evidence type="ECO:0000256" key="8">
    <source>
        <dbReference type="ARBA" id="ARBA00022501"/>
    </source>
</evidence>
<dbReference type="GO" id="GO:0020037">
    <property type="term" value="F:heme binding"/>
    <property type="evidence" value="ECO:0007669"/>
    <property type="project" value="InterPro"/>
</dbReference>
<dbReference type="Gene3D" id="1.10.640.10">
    <property type="entry name" value="Haem peroxidase domain superfamily, animal type"/>
    <property type="match status" value="1"/>
</dbReference>
<name>A0A0U2LBY7_9ANNE</name>
<organism evidence="30">
    <name type="scientific">Mesochaetopterus taylori</name>
    <dbReference type="NCBI Taxonomy" id="352254"/>
    <lineage>
        <taxon>Eukaryota</taxon>
        <taxon>Metazoa</taxon>
        <taxon>Spiralia</taxon>
        <taxon>Lophotrochozoa</taxon>
        <taxon>Annelida</taxon>
        <taxon>Polychaeta</taxon>
        <taxon>Sedentaria</taxon>
        <taxon>Chaetopteridae</taxon>
        <taxon>Mesochaetopterus</taxon>
    </lineage>
</organism>
<keyword evidence="12 26" id="KW-0349">Heme</keyword>
<dbReference type="GO" id="GO:0046872">
    <property type="term" value="F:metal ion binding"/>
    <property type="evidence" value="ECO:0007669"/>
    <property type="project" value="UniProtKB-KW"/>
</dbReference>
<evidence type="ECO:0000256" key="5">
    <source>
        <dbReference type="ARBA" id="ARBA00008928"/>
    </source>
</evidence>
<evidence type="ECO:0000256" key="10">
    <source>
        <dbReference type="ARBA" id="ARBA00022559"/>
    </source>
</evidence>
<evidence type="ECO:0000313" key="30">
    <source>
        <dbReference type="EMBL" id="ALG96658.1"/>
    </source>
</evidence>
<evidence type="ECO:0000256" key="6">
    <source>
        <dbReference type="ARBA" id="ARBA00011738"/>
    </source>
</evidence>
<keyword evidence="9" id="KW-0444">Lipid biosynthesis</keyword>
<evidence type="ECO:0000256" key="11">
    <source>
        <dbReference type="ARBA" id="ARBA00022585"/>
    </source>
</evidence>
<evidence type="ECO:0000256" key="22">
    <source>
        <dbReference type="ARBA" id="ARBA00035976"/>
    </source>
</evidence>
<keyword evidence="20" id="KW-0443">Lipid metabolism</keyword>
<comment type="caution">
    <text evidence="27">Lacks conserved residue(s) required for the propagation of feature annotation.</text>
</comment>
<evidence type="ECO:0000256" key="9">
    <source>
        <dbReference type="ARBA" id="ARBA00022516"/>
    </source>
</evidence>
<evidence type="ECO:0000256" key="23">
    <source>
        <dbReference type="ARBA" id="ARBA00036313"/>
    </source>
</evidence>
<evidence type="ECO:0000256" key="27">
    <source>
        <dbReference type="PROSITE-ProRule" id="PRU00076"/>
    </source>
</evidence>
<dbReference type="SUPFAM" id="SSF48113">
    <property type="entry name" value="Heme-dependent peroxidases"/>
    <property type="match status" value="1"/>
</dbReference>
<keyword evidence="27" id="KW-0245">EGF-like domain</keyword>
<evidence type="ECO:0000256" key="19">
    <source>
        <dbReference type="ARBA" id="ARBA00023004"/>
    </source>
</evidence>
<evidence type="ECO:0000256" key="18">
    <source>
        <dbReference type="ARBA" id="ARBA00023002"/>
    </source>
</evidence>
<keyword evidence="13 26" id="KW-0479">Metal-binding</keyword>
<evidence type="ECO:0000256" key="17">
    <source>
        <dbReference type="ARBA" id="ARBA00022964"/>
    </source>
</evidence>
<evidence type="ECO:0000256" key="7">
    <source>
        <dbReference type="ARBA" id="ARBA00012440"/>
    </source>
</evidence>
<gene>
    <name evidence="30" type="primary">COX</name>
</gene>
<comment type="catalytic activity">
    <reaction evidence="25">
        <text>(9Z,12Z)-octadecadienoate + AH2 + O2 = (13R)-hydroxy-(9Z,11E)-octadecadienoate + A + H2O</text>
        <dbReference type="Rhea" id="RHEA:75455"/>
        <dbReference type="ChEBI" id="CHEBI:13193"/>
        <dbReference type="ChEBI" id="CHEBI:15377"/>
        <dbReference type="ChEBI" id="CHEBI:15379"/>
        <dbReference type="ChEBI" id="CHEBI:17499"/>
        <dbReference type="ChEBI" id="CHEBI:30245"/>
        <dbReference type="ChEBI" id="CHEBI:136655"/>
    </reaction>
    <physiologicalReaction direction="left-to-right" evidence="25">
        <dbReference type="Rhea" id="RHEA:75456"/>
    </physiologicalReaction>
</comment>
<dbReference type="PANTHER" id="PTHR11903:SF39">
    <property type="entry name" value="PROSTAGLANDIN G_H SYNTHASE 2-LIKE"/>
    <property type="match status" value="1"/>
</dbReference>
<dbReference type="InterPro" id="IPR000742">
    <property type="entry name" value="EGF"/>
</dbReference>
<dbReference type="GO" id="GO:0016702">
    <property type="term" value="F:oxidoreductase activity, acting on single donors with incorporation of molecular oxygen, incorporation of two atoms of oxygen"/>
    <property type="evidence" value="ECO:0007669"/>
    <property type="project" value="TreeGrafter"/>
</dbReference>
<dbReference type="GO" id="GO:0005789">
    <property type="term" value="C:endoplasmic reticulum membrane"/>
    <property type="evidence" value="ECO:0007669"/>
    <property type="project" value="UniProtKB-SubCell"/>
</dbReference>
<dbReference type="InterPro" id="IPR037120">
    <property type="entry name" value="Haem_peroxidase_sf_animal"/>
</dbReference>
<evidence type="ECO:0000256" key="24">
    <source>
        <dbReference type="ARBA" id="ARBA00036358"/>
    </source>
</evidence>
<feature type="domain" description="EGF-like" evidence="29">
    <location>
        <begin position="22"/>
        <end position="60"/>
    </location>
</feature>
<evidence type="ECO:0000256" key="14">
    <source>
        <dbReference type="ARBA" id="ARBA00022824"/>
    </source>
</evidence>
<evidence type="ECO:0000256" key="28">
    <source>
        <dbReference type="SAM" id="SignalP"/>
    </source>
</evidence>
<dbReference type="EMBL" id="KM437907">
    <property type="protein sequence ID" value="ALG96658.1"/>
    <property type="molecule type" value="mRNA"/>
</dbReference>
<evidence type="ECO:0000256" key="2">
    <source>
        <dbReference type="ARBA" id="ARBA00004524"/>
    </source>
</evidence>
<evidence type="ECO:0000256" key="26">
    <source>
        <dbReference type="PIRSR" id="PIRSR619791-2"/>
    </source>
</evidence>
<protein>
    <recommendedName>
        <fullName evidence="7">prostaglandin-endoperoxide synthase</fullName>
        <ecNumber evidence="7">1.14.99.1</ecNumber>
    </recommendedName>
</protein>
<dbReference type="Pfam" id="PF03098">
    <property type="entry name" value="An_peroxidase"/>
    <property type="match status" value="1"/>
</dbReference>
<feature type="chain" id="PRO_5006831039" description="prostaglandin-endoperoxide synthase" evidence="28">
    <location>
        <begin position="23"/>
        <end position="594"/>
    </location>
</feature>
<dbReference type="GO" id="GO:0043005">
    <property type="term" value="C:neuron projection"/>
    <property type="evidence" value="ECO:0007669"/>
    <property type="project" value="TreeGrafter"/>
</dbReference>
<comment type="pathway">
    <text evidence="4">Lipid metabolism; prostaglandin biosynthesis.</text>
</comment>
<dbReference type="InterPro" id="IPR019791">
    <property type="entry name" value="Haem_peroxidase_animal"/>
</dbReference>
<comment type="catalytic activity">
    <reaction evidence="22">
        <text>(9Z,12Z)-octadecadienoate + AH2 + O2 = (9S)-hydroxy-(10E,12Z)-octadecadienoate + A + H2O</text>
        <dbReference type="Rhea" id="RHEA:75459"/>
        <dbReference type="ChEBI" id="CHEBI:13193"/>
        <dbReference type="ChEBI" id="CHEBI:15377"/>
        <dbReference type="ChEBI" id="CHEBI:15379"/>
        <dbReference type="ChEBI" id="CHEBI:17499"/>
        <dbReference type="ChEBI" id="CHEBI:30245"/>
        <dbReference type="ChEBI" id="CHEBI:77852"/>
    </reaction>
    <physiologicalReaction direction="left-to-right" evidence="22">
        <dbReference type="Rhea" id="RHEA:75460"/>
    </physiologicalReaction>
</comment>
<dbReference type="GO" id="GO:0004601">
    <property type="term" value="F:peroxidase activity"/>
    <property type="evidence" value="ECO:0007669"/>
    <property type="project" value="UniProtKB-KW"/>
</dbReference>
<keyword evidence="17" id="KW-0223">Dioxygenase</keyword>
<dbReference type="PROSITE" id="PS50292">
    <property type="entry name" value="PEROXIDASE_3"/>
    <property type="match status" value="1"/>
</dbReference>
<keyword evidence="14" id="KW-0256">Endoplasmic reticulum</keyword>
<dbReference type="AlphaFoldDB" id="A0A0U2LBY7"/>
<reference evidence="30" key="1">
    <citation type="journal article" date="2015" name="J. Mol. Evol.">
        <title>Reconstruction of cyclooxygenase evolution in animals suggests variable, lineage-specific duplications, and homologs with low sequence identity.</title>
        <authorList>
            <person name="Havird J.C."/>
            <person name="Kocot K.M."/>
            <person name="Brannock P.M."/>
            <person name="Cannon J.T."/>
            <person name="Waits D.S."/>
            <person name="Weese D.A."/>
            <person name="Santos S.R."/>
            <person name="Halanych K.M."/>
        </authorList>
    </citation>
    <scope>NUCLEOTIDE SEQUENCE</scope>
</reference>
<dbReference type="GO" id="GO:0004666">
    <property type="term" value="F:prostaglandin-endoperoxide synthase activity"/>
    <property type="evidence" value="ECO:0007669"/>
    <property type="project" value="UniProtKB-EC"/>
</dbReference>
<sequence length="594" mass="67660">MLLHTATSTLVFLSICVISTNAGNPCCSYPCQNGGVCMPHSNSQYTCDCTGTEFYGQNCETPTLLQRFKLLLRPTPETLHTWLVHNKWLWDIVNSMTFVKDFIMKMVVLIRSNIVDAPPTYTSDHEYITLDAATNLSYFTRALPPVPRECPTPMGVVGPKILPDPKLVAEKLFRRTEFKRDALDSSVLLTFFAQHFTHMFFKTDMKKGPGFTWGGHGVDGSSVYGPDKHTENLLRSFTDGKLKSQMINGEEWPPYVSDAPVKMLYPPSVPKDKQFALGHEFFGLLPGLLAYGAIWLREHNRVCEILKTEHPHWDDEQLFQTTKLIIIGETIKIVIEDYVQHLSNYHFKLFFKPELMFGQSFQYSNRISVEFNHLYHWHPLMPDNFNISGTDYKLRNFMFNTEIPVKHGMRQLVESFSSQHAGKVTFRNHGAGTMHVAVDTIKHGRELRFQSFNQYRKRFRLKPYSSFQELTGETEIAAELESLYEDIEAVEFYVGVIVERHREQSMFGGGMIEIGGPFSVKGLMANPICSPKYWKPSTFGGDVGFNIIKTASLKKLFCKNIDGDCPLVSLKVPQTVSEAQANEKCDSQCSKNEL</sequence>
<evidence type="ECO:0000256" key="3">
    <source>
        <dbReference type="ARBA" id="ARBA00004586"/>
    </source>
</evidence>
<evidence type="ECO:0000256" key="15">
    <source>
        <dbReference type="ARBA" id="ARBA00022832"/>
    </source>
</evidence>
<comment type="similarity">
    <text evidence="5">Belongs to the prostaglandin G/H synthase family.</text>
</comment>
<dbReference type="InterPro" id="IPR010255">
    <property type="entry name" value="Haem_peroxidase_sf"/>
</dbReference>
<dbReference type="PRINTS" id="PR00457">
    <property type="entry name" value="ANPEROXIDASE"/>
</dbReference>
<dbReference type="CDD" id="cd09816">
    <property type="entry name" value="prostaglandin_endoperoxide_synthase"/>
    <property type="match status" value="1"/>
</dbReference>
<evidence type="ECO:0000259" key="29">
    <source>
        <dbReference type="PROSITE" id="PS50026"/>
    </source>
</evidence>
<comment type="cofactor">
    <cofactor evidence="1">
        <name>heme b</name>
        <dbReference type="ChEBI" id="CHEBI:60344"/>
    </cofactor>
</comment>
<comment type="subunit">
    <text evidence="6">Homodimer.</text>
</comment>
<evidence type="ECO:0000256" key="16">
    <source>
        <dbReference type="ARBA" id="ARBA00022848"/>
    </source>
</evidence>
<feature type="binding site" description="axial binding residue" evidence="26">
    <location>
        <position position="378"/>
    </location>
    <ligand>
        <name>heme b</name>
        <dbReference type="ChEBI" id="CHEBI:60344"/>
    </ligand>
    <ligandPart>
        <name>Fe</name>
        <dbReference type="ChEBI" id="CHEBI:18248"/>
    </ligandPart>
</feature>
<keyword evidence="16" id="KW-0492">Microsome</keyword>
<keyword evidence="19 26" id="KW-0408">Iron</keyword>
<feature type="signal peptide" evidence="28">
    <location>
        <begin position="1"/>
        <end position="22"/>
    </location>
</feature>
<keyword evidence="8" id="KW-0644">Prostaglandin metabolism</keyword>
<evidence type="ECO:0000256" key="12">
    <source>
        <dbReference type="ARBA" id="ARBA00022617"/>
    </source>
</evidence>
<dbReference type="PROSITE" id="PS50026">
    <property type="entry name" value="EGF_3"/>
    <property type="match status" value="1"/>
</dbReference>
<comment type="subcellular location">
    <subcellularLocation>
        <location evidence="3">Endoplasmic reticulum membrane</location>
    </subcellularLocation>
    <subcellularLocation>
        <location evidence="2">Microsome membrane</location>
    </subcellularLocation>
</comment>
<dbReference type="PANTHER" id="PTHR11903">
    <property type="entry name" value="PROSTAGLANDIN G/H SYNTHASE"/>
    <property type="match status" value="1"/>
</dbReference>
<dbReference type="GO" id="GO:0006979">
    <property type="term" value="P:response to oxidative stress"/>
    <property type="evidence" value="ECO:0007669"/>
    <property type="project" value="InterPro"/>
</dbReference>
<keyword evidence="15" id="KW-0276">Fatty acid metabolism</keyword>
<evidence type="ECO:0000256" key="13">
    <source>
        <dbReference type="ARBA" id="ARBA00022723"/>
    </source>
</evidence>
<evidence type="ECO:0000256" key="25">
    <source>
        <dbReference type="ARBA" id="ARBA00036409"/>
    </source>
</evidence>
<comment type="catalytic activity">
    <reaction evidence="23">
        <text>(9Z,12Z)-octadecadienoate + AH2 + O2 = (9R)-hydroxy-(10E,12Z)-octadecadienoate + A + H2O</text>
        <dbReference type="Rhea" id="RHEA:75447"/>
        <dbReference type="ChEBI" id="CHEBI:13193"/>
        <dbReference type="ChEBI" id="CHEBI:15377"/>
        <dbReference type="ChEBI" id="CHEBI:15379"/>
        <dbReference type="ChEBI" id="CHEBI:17499"/>
        <dbReference type="ChEBI" id="CHEBI:30245"/>
        <dbReference type="ChEBI" id="CHEBI:77895"/>
    </reaction>
    <physiologicalReaction direction="left-to-right" evidence="23">
        <dbReference type="Rhea" id="RHEA:75448"/>
    </physiologicalReaction>
</comment>
<evidence type="ECO:0000256" key="4">
    <source>
        <dbReference type="ARBA" id="ARBA00004702"/>
    </source>
</evidence>